<gene>
    <name evidence="1" type="ORF">IHE45_10G025200</name>
</gene>
<evidence type="ECO:0000313" key="2">
    <source>
        <dbReference type="Proteomes" id="UP000827976"/>
    </source>
</evidence>
<dbReference type="Proteomes" id="UP000827976">
    <property type="component" value="Chromosome 10"/>
</dbReference>
<proteinExistence type="predicted"/>
<comment type="caution">
    <text evidence="1">The sequence shown here is derived from an EMBL/GenBank/DDBJ whole genome shotgun (WGS) entry which is preliminary data.</text>
</comment>
<dbReference type="EMBL" id="CM037020">
    <property type="protein sequence ID" value="KAH7670410.1"/>
    <property type="molecule type" value="Genomic_DNA"/>
</dbReference>
<accession>A0ACB7V9X1</accession>
<reference evidence="2" key="1">
    <citation type="journal article" date="2022" name="Nat. Commun.">
        <title>Chromosome evolution and the genetic basis of agronomically important traits in greater yam.</title>
        <authorList>
            <person name="Bredeson J.V."/>
            <person name="Lyons J.B."/>
            <person name="Oniyinde I.O."/>
            <person name="Okereke N.R."/>
            <person name="Kolade O."/>
            <person name="Nnabue I."/>
            <person name="Nwadili C.O."/>
            <person name="Hribova E."/>
            <person name="Parker M."/>
            <person name="Nwogha J."/>
            <person name="Shu S."/>
            <person name="Carlson J."/>
            <person name="Kariba R."/>
            <person name="Muthemba S."/>
            <person name="Knop K."/>
            <person name="Barton G.J."/>
            <person name="Sherwood A.V."/>
            <person name="Lopez-Montes A."/>
            <person name="Asiedu R."/>
            <person name="Jamnadass R."/>
            <person name="Muchugi A."/>
            <person name="Goodstein D."/>
            <person name="Egesi C.N."/>
            <person name="Featherston J."/>
            <person name="Asfaw A."/>
            <person name="Simpson G.G."/>
            <person name="Dolezel J."/>
            <person name="Hendre P.S."/>
            <person name="Van Deynze A."/>
            <person name="Kumar P.L."/>
            <person name="Obidiegwu J.E."/>
            <person name="Bhattacharjee R."/>
            <person name="Rokhsar D.S."/>
        </authorList>
    </citation>
    <scope>NUCLEOTIDE SEQUENCE [LARGE SCALE GENOMIC DNA]</scope>
    <source>
        <strain evidence="2">cv. TDa95/00328</strain>
    </source>
</reference>
<organism evidence="1 2">
    <name type="scientific">Dioscorea alata</name>
    <name type="common">Purple yam</name>
    <dbReference type="NCBI Taxonomy" id="55571"/>
    <lineage>
        <taxon>Eukaryota</taxon>
        <taxon>Viridiplantae</taxon>
        <taxon>Streptophyta</taxon>
        <taxon>Embryophyta</taxon>
        <taxon>Tracheophyta</taxon>
        <taxon>Spermatophyta</taxon>
        <taxon>Magnoliopsida</taxon>
        <taxon>Liliopsida</taxon>
        <taxon>Dioscoreales</taxon>
        <taxon>Dioscoreaceae</taxon>
        <taxon>Dioscorea</taxon>
    </lineage>
</organism>
<evidence type="ECO:0000313" key="1">
    <source>
        <dbReference type="EMBL" id="KAH7670410.1"/>
    </source>
</evidence>
<protein>
    <submittedName>
        <fullName evidence="1">RNA-binding protein Bicaudal-C protein</fullName>
    </submittedName>
</protein>
<name>A0ACB7V9X1_DIOAL</name>
<sequence length="202" mass="22761">MYADRLAVGTKRSIRDRLHGDVRNYLRRTHSFNGKRKWQVEEDKGQHDLYEDGVEPQISYPLVGPSDLQVKLQKISIKKIKQLGKDSGIWDLGRKLSTLPHPQPKSEQPKAKPVNEKITSVAKGAPSTEEPVPEMKKSNSSIESLLQSLGLEKYLITFMVEEVDMMALKHMTDNDLKALGIPMGPRKKILLALNSQIHISGD</sequence>
<keyword evidence="2" id="KW-1185">Reference proteome</keyword>